<comment type="cofactor">
    <cofactor evidence="1">
        <name>pyridoxal 5'-phosphate</name>
        <dbReference type="ChEBI" id="CHEBI:597326"/>
    </cofactor>
</comment>
<dbReference type="Pfam" id="PF00202">
    <property type="entry name" value="Aminotran_3"/>
    <property type="match status" value="1"/>
</dbReference>
<dbReference type="GO" id="GO:0042802">
    <property type="term" value="F:identical protein binding"/>
    <property type="evidence" value="ECO:0007669"/>
    <property type="project" value="TreeGrafter"/>
</dbReference>
<dbReference type="InterPro" id="IPR049704">
    <property type="entry name" value="Aminotrans_3_PPA_site"/>
</dbReference>
<gene>
    <name evidence="5" type="ORF">AVDCRST_MAG67-240</name>
</gene>
<proteinExistence type="predicted"/>
<dbReference type="PROSITE" id="PS00600">
    <property type="entry name" value="AA_TRANSFER_CLASS_3"/>
    <property type="match status" value="1"/>
</dbReference>
<dbReference type="GO" id="GO:0003992">
    <property type="term" value="F:N2-acetyl-L-ornithine:2-oxoglutarate 5-aminotransferase activity"/>
    <property type="evidence" value="ECO:0007669"/>
    <property type="project" value="UniProtKB-EC"/>
</dbReference>
<evidence type="ECO:0000256" key="4">
    <source>
        <dbReference type="ARBA" id="ARBA00022898"/>
    </source>
</evidence>
<dbReference type="Gene3D" id="3.40.640.10">
    <property type="entry name" value="Type I PLP-dependent aspartate aminotransferase-like (Major domain)"/>
    <property type="match status" value="1"/>
</dbReference>
<keyword evidence="2 5" id="KW-0032">Aminotransferase</keyword>
<evidence type="ECO:0000256" key="1">
    <source>
        <dbReference type="ARBA" id="ARBA00001933"/>
    </source>
</evidence>
<evidence type="ECO:0000256" key="3">
    <source>
        <dbReference type="ARBA" id="ARBA00022679"/>
    </source>
</evidence>
<organism evidence="5">
    <name type="scientific">uncultured Solirubrobacteraceae bacterium</name>
    <dbReference type="NCBI Taxonomy" id="1162706"/>
    <lineage>
        <taxon>Bacteria</taxon>
        <taxon>Bacillati</taxon>
        <taxon>Actinomycetota</taxon>
        <taxon>Thermoleophilia</taxon>
        <taxon>Solirubrobacterales</taxon>
        <taxon>Solirubrobacteraceae</taxon>
        <taxon>environmental samples</taxon>
    </lineage>
</organism>
<evidence type="ECO:0000256" key="2">
    <source>
        <dbReference type="ARBA" id="ARBA00022576"/>
    </source>
</evidence>
<name>A0A6J4RSI8_9ACTN</name>
<dbReference type="AlphaFoldDB" id="A0A6J4RSI8"/>
<evidence type="ECO:0000313" key="5">
    <source>
        <dbReference type="EMBL" id="CAA9474041.1"/>
    </source>
</evidence>
<accession>A0A6J4RSI8</accession>
<dbReference type="EC" id="2.6.1.11" evidence="5"/>
<protein>
    <submittedName>
        <fullName evidence="5">Acetylornithine aminotransferase</fullName>
        <ecNumber evidence="5">2.6.1.11</ecNumber>
    </submittedName>
</protein>
<dbReference type="PANTHER" id="PTHR11986:SF79">
    <property type="entry name" value="ACETYLORNITHINE AMINOTRANSFERASE, MITOCHONDRIAL"/>
    <property type="match status" value="1"/>
</dbReference>
<dbReference type="SUPFAM" id="SSF53383">
    <property type="entry name" value="PLP-dependent transferases"/>
    <property type="match status" value="1"/>
</dbReference>
<dbReference type="InterPro" id="IPR005814">
    <property type="entry name" value="Aminotrans_3"/>
</dbReference>
<dbReference type="Gene3D" id="3.90.1150.10">
    <property type="entry name" value="Aspartate Aminotransferase, domain 1"/>
    <property type="match status" value="1"/>
</dbReference>
<sequence>VPLAAAVSDQTAAVLLEPVQGESGIHPLGGDVLHAAREACDRHGALLIFDEIQCGMGRTGDMWAWQGFGVRPDVMTTAKGLGGGLPIGACVTSPEQADVLQPGDHGSTFAGGPVIAAAANAVLGVVDDPAFLASVRENGTRLLEGIRGLGLEARGRGLMLAFRTDDGPALARRLLREHRLVVNATGPDTIRLLPPLTVTAREIDDALSRLSAALG</sequence>
<keyword evidence="3 5" id="KW-0808">Transferase</keyword>
<dbReference type="GO" id="GO:0030170">
    <property type="term" value="F:pyridoxal phosphate binding"/>
    <property type="evidence" value="ECO:0007669"/>
    <property type="project" value="InterPro"/>
</dbReference>
<dbReference type="EMBL" id="CADCVQ010000014">
    <property type="protein sequence ID" value="CAA9474041.1"/>
    <property type="molecule type" value="Genomic_DNA"/>
</dbReference>
<feature type="non-terminal residue" evidence="5">
    <location>
        <position position="1"/>
    </location>
</feature>
<dbReference type="InterPro" id="IPR050103">
    <property type="entry name" value="Class-III_PLP-dep_AT"/>
</dbReference>
<dbReference type="InterPro" id="IPR015421">
    <property type="entry name" value="PyrdxlP-dep_Trfase_major"/>
</dbReference>
<keyword evidence="4" id="KW-0663">Pyridoxal phosphate</keyword>
<dbReference type="PANTHER" id="PTHR11986">
    <property type="entry name" value="AMINOTRANSFERASE CLASS III"/>
    <property type="match status" value="1"/>
</dbReference>
<dbReference type="InterPro" id="IPR015422">
    <property type="entry name" value="PyrdxlP-dep_Trfase_small"/>
</dbReference>
<dbReference type="InterPro" id="IPR015424">
    <property type="entry name" value="PyrdxlP-dep_Trfase"/>
</dbReference>
<reference evidence="5" key="1">
    <citation type="submission" date="2020-02" db="EMBL/GenBank/DDBJ databases">
        <authorList>
            <person name="Meier V. D."/>
        </authorList>
    </citation>
    <scope>NUCLEOTIDE SEQUENCE</scope>
    <source>
        <strain evidence="5">AVDCRST_MAG67</strain>
    </source>
</reference>